<dbReference type="EMBL" id="KV454293">
    <property type="protein sequence ID" value="ODQ73638.1"/>
    <property type="molecule type" value="Genomic_DNA"/>
</dbReference>
<evidence type="ECO:0000313" key="1">
    <source>
        <dbReference type="EMBL" id="ODQ73638.1"/>
    </source>
</evidence>
<dbReference type="Proteomes" id="UP000094385">
    <property type="component" value="Unassembled WGS sequence"/>
</dbReference>
<proteinExistence type="predicted"/>
<accession>A0A1E3Q7T1</accession>
<name>A0A1E3Q7T1_LIPST</name>
<reference evidence="1 2" key="1">
    <citation type="journal article" date="2016" name="Proc. Natl. Acad. Sci. U.S.A.">
        <title>Comparative genomics of biotechnologically important yeasts.</title>
        <authorList>
            <person name="Riley R."/>
            <person name="Haridas S."/>
            <person name="Wolfe K.H."/>
            <person name="Lopes M.R."/>
            <person name="Hittinger C.T."/>
            <person name="Goeker M."/>
            <person name="Salamov A.A."/>
            <person name="Wisecaver J.H."/>
            <person name="Long T.M."/>
            <person name="Calvey C.H."/>
            <person name="Aerts A.L."/>
            <person name="Barry K.W."/>
            <person name="Choi C."/>
            <person name="Clum A."/>
            <person name="Coughlan A.Y."/>
            <person name="Deshpande S."/>
            <person name="Douglass A.P."/>
            <person name="Hanson S.J."/>
            <person name="Klenk H.-P."/>
            <person name="LaButti K.M."/>
            <person name="Lapidus A."/>
            <person name="Lindquist E.A."/>
            <person name="Lipzen A.M."/>
            <person name="Meier-Kolthoff J.P."/>
            <person name="Ohm R.A."/>
            <person name="Otillar R.P."/>
            <person name="Pangilinan J.L."/>
            <person name="Peng Y."/>
            <person name="Rokas A."/>
            <person name="Rosa C.A."/>
            <person name="Scheuner C."/>
            <person name="Sibirny A.A."/>
            <person name="Slot J.C."/>
            <person name="Stielow J.B."/>
            <person name="Sun H."/>
            <person name="Kurtzman C.P."/>
            <person name="Blackwell M."/>
            <person name="Grigoriev I.V."/>
            <person name="Jeffries T.W."/>
        </authorList>
    </citation>
    <scope>NUCLEOTIDE SEQUENCE [LARGE SCALE GENOMIC DNA]</scope>
    <source>
        <strain evidence="1 2">NRRL Y-11557</strain>
    </source>
</reference>
<evidence type="ECO:0000313" key="2">
    <source>
        <dbReference type="Proteomes" id="UP000094385"/>
    </source>
</evidence>
<sequence length="57" mass="6721">MCTMLFGMRLVAPSPNRDSYHLSSTDHSPHPFPNVERYLNRRCLFCMPNEITYNKCQ</sequence>
<keyword evidence="2" id="KW-1185">Reference proteome</keyword>
<gene>
    <name evidence="1" type="ORF">LIPSTDRAFT_266424</name>
</gene>
<organism evidence="1 2">
    <name type="scientific">Lipomyces starkeyi NRRL Y-11557</name>
    <dbReference type="NCBI Taxonomy" id="675824"/>
    <lineage>
        <taxon>Eukaryota</taxon>
        <taxon>Fungi</taxon>
        <taxon>Dikarya</taxon>
        <taxon>Ascomycota</taxon>
        <taxon>Saccharomycotina</taxon>
        <taxon>Lipomycetes</taxon>
        <taxon>Lipomycetales</taxon>
        <taxon>Lipomycetaceae</taxon>
        <taxon>Lipomyces</taxon>
    </lineage>
</organism>
<dbReference type="AlphaFoldDB" id="A0A1E3Q7T1"/>
<protein>
    <submittedName>
        <fullName evidence="1">Uncharacterized protein</fullName>
    </submittedName>
</protein>